<evidence type="ECO:0000313" key="2">
    <source>
        <dbReference type="Proteomes" id="UP001497512"/>
    </source>
</evidence>
<gene>
    <name evidence="1" type="ORF">CSSPTR1EN2_LOCUS18066</name>
</gene>
<organism evidence="1 2">
    <name type="scientific">Sphagnum troendelagicum</name>
    <dbReference type="NCBI Taxonomy" id="128251"/>
    <lineage>
        <taxon>Eukaryota</taxon>
        <taxon>Viridiplantae</taxon>
        <taxon>Streptophyta</taxon>
        <taxon>Embryophyta</taxon>
        <taxon>Bryophyta</taxon>
        <taxon>Sphagnophytina</taxon>
        <taxon>Sphagnopsida</taxon>
        <taxon>Sphagnales</taxon>
        <taxon>Sphagnaceae</taxon>
        <taxon>Sphagnum</taxon>
    </lineage>
</organism>
<keyword evidence="2" id="KW-1185">Reference proteome</keyword>
<evidence type="ECO:0000313" key="1">
    <source>
        <dbReference type="EMBL" id="CAK9226092.1"/>
    </source>
</evidence>
<proteinExistence type="predicted"/>
<name>A0ABP0UNU3_9BRYO</name>
<dbReference type="Proteomes" id="UP001497512">
    <property type="component" value="Chromosome 5"/>
</dbReference>
<sequence length="144" mass="16366">MLQDFSFKILHKPGLKHGNVDALSRNPVGQATDDDDFRKEILDVGTVQINAIESARTVFSTLYGKTSDWLGFRRHANSEESQNSGPLSDNQALKKERVRYYDRQQQLELALAAQVLLEFSVLKFSSIESNDEEDREMGTRCNDI</sequence>
<reference evidence="1" key="1">
    <citation type="submission" date="2024-02" db="EMBL/GenBank/DDBJ databases">
        <authorList>
            <consortium name="ELIXIR-Norway"/>
            <consortium name="Elixir Norway"/>
        </authorList>
    </citation>
    <scope>NUCLEOTIDE SEQUENCE</scope>
</reference>
<protein>
    <submittedName>
        <fullName evidence="1">Uncharacterized protein</fullName>
    </submittedName>
</protein>
<dbReference type="EMBL" id="OZ019897">
    <property type="protein sequence ID" value="CAK9226092.1"/>
    <property type="molecule type" value="Genomic_DNA"/>
</dbReference>
<accession>A0ABP0UNU3</accession>